<accession>A0A5P8VSA6</accession>
<feature type="region of interest" description="Disordered" evidence="1">
    <location>
        <begin position="1"/>
        <end position="37"/>
    </location>
</feature>
<dbReference type="AlphaFoldDB" id="A0A5P8VSA6"/>
<dbReference type="EMBL" id="CP045226">
    <property type="protein sequence ID" value="QFS43194.1"/>
    <property type="molecule type" value="Genomic_DNA"/>
</dbReference>
<gene>
    <name evidence="2" type="ORF">GXM_00667</name>
</gene>
<dbReference type="Proteomes" id="UP000326678">
    <property type="component" value="Chromosome Gxm1"/>
</dbReference>
<reference evidence="2 3" key="1">
    <citation type="submission" date="2019-10" db="EMBL/GenBank/DDBJ databases">
        <title>Genomic and transcriptomic insights into the perfect genentic adaptation of a filamentous nitrogen-fixing cyanobacterium to rice fields.</title>
        <authorList>
            <person name="Chen Z."/>
        </authorList>
    </citation>
    <scope>NUCLEOTIDE SEQUENCE [LARGE SCALE GENOMIC DNA]</scope>
    <source>
        <strain evidence="2">CCNUC1</strain>
    </source>
</reference>
<dbReference type="KEGG" id="nsh:GXM_00667"/>
<evidence type="ECO:0000313" key="3">
    <source>
        <dbReference type="Proteomes" id="UP000326678"/>
    </source>
</evidence>
<sequence length="37" mass="3877">MLIGVNLSSSAYPTDVLPPLVPPYKGGKQENPVPSPL</sequence>
<proteinExistence type="predicted"/>
<evidence type="ECO:0000256" key="1">
    <source>
        <dbReference type="SAM" id="MobiDB-lite"/>
    </source>
</evidence>
<protein>
    <submittedName>
        <fullName evidence="2">Uncharacterized protein</fullName>
    </submittedName>
</protein>
<feature type="compositionally biased region" description="Polar residues" evidence="1">
    <location>
        <begin position="1"/>
        <end position="12"/>
    </location>
</feature>
<keyword evidence="3" id="KW-1185">Reference proteome</keyword>
<organism evidence="2 3">
    <name type="scientific">Nostoc sphaeroides CCNUC1</name>
    <dbReference type="NCBI Taxonomy" id="2653204"/>
    <lineage>
        <taxon>Bacteria</taxon>
        <taxon>Bacillati</taxon>
        <taxon>Cyanobacteriota</taxon>
        <taxon>Cyanophyceae</taxon>
        <taxon>Nostocales</taxon>
        <taxon>Nostocaceae</taxon>
        <taxon>Nostoc</taxon>
    </lineage>
</organism>
<evidence type="ECO:0000313" key="2">
    <source>
        <dbReference type="EMBL" id="QFS43194.1"/>
    </source>
</evidence>
<name>A0A5P8VSA6_9NOSO</name>